<dbReference type="InterPro" id="IPR001647">
    <property type="entry name" value="HTH_TetR"/>
</dbReference>
<reference evidence="6 7" key="1">
    <citation type="submission" date="2019-07" db="EMBL/GenBank/DDBJ databases">
        <title>R&amp;d 2014.</title>
        <authorList>
            <person name="Klenk H.-P."/>
        </authorList>
    </citation>
    <scope>NUCLEOTIDE SEQUENCE [LARGE SCALE GENOMIC DNA]</scope>
    <source>
        <strain evidence="6 7">DSM 43194</strain>
    </source>
</reference>
<dbReference type="Gene3D" id="1.10.357.10">
    <property type="entry name" value="Tetracycline Repressor, domain 2"/>
    <property type="match status" value="1"/>
</dbReference>
<dbReference type="SUPFAM" id="SSF46689">
    <property type="entry name" value="Homeodomain-like"/>
    <property type="match status" value="1"/>
</dbReference>
<evidence type="ECO:0000256" key="1">
    <source>
        <dbReference type="ARBA" id="ARBA00023015"/>
    </source>
</evidence>
<feature type="DNA-binding region" description="H-T-H motif" evidence="4">
    <location>
        <begin position="40"/>
        <end position="59"/>
    </location>
</feature>
<evidence type="ECO:0000313" key="7">
    <source>
        <dbReference type="Proteomes" id="UP000317303"/>
    </source>
</evidence>
<dbReference type="PANTHER" id="PTHR30055:SF238">
    <property type="entry name" value="MYCOFACTOCIN BIOSYNTHESIS TRANSCRIPTIONAL REGULATOR MFTR-RELATED"/>
    <property type="match status" value="1"/>
</dbReference>
<comment type="caution">
    <text evidence="6">The sequence shown here is derived from an EMBL/GenBank/DDBJ whole genome shotgun (WGS) entry which is preliminary data.</text>
</comment>
<accession>A0A660CGY6</accession>
<evidence type="ECO:0000259" key="5">
    <source>
        <dbReference type="PROSITE" id="PS50977"/>
    </source>
</evidence>
<dbReference type="InterPro" id="IPR050109">
    <property type="entry name" value="HTH-type_TetR-like_transc_reg"/>
</dbReference>
<dbReference type="PROSITE" id="PS50977">
    <property type="entry name" value="HTH_TETR_2"/>
    <property type="match status" value="1"/>
</dbReference>
<keyword evidence="2 4" id="KW-0238">DNA-binding</keyword>
<dbReference type="PRINTS" id="PR00455">
    <property type="entry name" value="HTHTETR"/>
</dbReference>
<keyword evidence="3" id="KW-0804">Transcription</keyword>
<keyword evidence="1" id="KW-0805">Transcription regulation</keyword>
<dbReference type="OrthoDB" id="4746440at2"/>
<organism evidence="6 7">
    <name type="scientific">Prauserella rugosa</name>
    <dbReference type="NCBI Taxonomy" id="43354"/>
    <lineage>
        <taxon>Bacteria</taxon>
        <taxon>Bacillati</taxon>
        <taxon>Actinomycetota</taxon>
        <taxon>Actinomycetes</taxon>
        <taxon>Pseudonocardiales</taxon>
        <taxon>Pseudonocardiaceae</taxon>
        <taxon>Prauserella</taxon>
    </lineage>
</organism>
<dbReference type="RefSeq" id="WP_030534118.1">
    <property type="nucleotide sequence ID" value="NZ_JOIJ01000024.1"/>
</dbReference>
<evidence type="ECO:0000256" key="4">
    <source>
        <dbReference type="PROSITE-ProRule" id="PRU00335"/>
    </source>
</evidence>
<gene>
    <name evidence="6" type="ORF">JD82_04495</name>
</gene>
<evidence type="ECO:0000313" key="6">
    <source>
        <dbReference type="EMBL" id="TWH22606.1"/>
    </source>
</evidence>
<feature type="domain" description="HTH tetR-type" evidence="5">
    <location>
        <begin position="17"/>
        <end position="77"/>
    </location>
</feature>
<dbReference type="PANTHER" id="PTHR30055">
    <property type="entry name" value="HTH-TYPE TRANSCRIPTIONAL REGULATOR RUTR"/>
    <property type="match status" value="1"/>
</dbReference>
<dbReference type="InterPro" id="IPR009057">
    <property type="entry name" value="Homeodomain-like_sf"/>
</dbReference>
<dbReference type="EMBL" id="VLJV01000001">
    <property type="protein sequence ID" value="TWH22606.1"/>
    <property type="molecule type" value="Genomic_DNA"/>
</dbReference>
<dbReference type="GO" id="GO:0000976">
    <property type="term" value="F:transcription cis-regulatory region binding"/>
    <property type="evidence" value="ECO:0007669"/>
    <property type="project" value="TreeGrafter"/>
</dbReference>
<name>A0A660CGY6_9PSEU</name>
<dbReference type="Pfam" id="PF00440">
    <property type="entry name" value="TetR_N"/>
    <property type="match status" value="1"/>
</dbReference>
<evidence type="ECO:0000256" key="2">
    <source>
        <dbReference type="ARBA" id="ARBA00023125"/>
    </source>
</evidence>
<dbReference type="GO" id="GO:0003700">
    <property type="term" value="F:DNA-binding transcription factor activity"/>
    <property type="evidence" value="ECO:0007669"/>
    <property type="project" value="TreeGrafter"/>
</dbReference>
<evidence type="ECO:0000256" key="3">
    <source>
        <dbReference type="ARBA" id="ARBA00023163"/>
    </source>
</evidence>
<dbReference type="AlphaFoldDB" id="A0A660CGY6"/>
<sequence length="198" mass="21722">MNADIAAGESLRERKRRQTRERIAEAAFTLFDERGFDAVTVDDIAARADVGRMTFFRYFGDKEEVVFSGESDTLRALNAEQDPAAPALPDLASALGEARRLVVALCAEEQHAAYARLVDRHPELADRHARKLRHYADRLEQHLVTRGTPQASAVLAAQLALACYHTAWRLAGHEADALAREAGAAFDALTSEAAGQRP</sequence>
<keyword evidence="7" id="KW-1185">Reference proteome</keyword>
<proteinExistence type="predicted"/>
<dbReference type="Proteomes" id="UP000317303">
    <property type="component" value="Unassembled WGS sequence"/>
</dbReference>
<protein>
    <submittedName>
        <fullName evidence="6">TetR family transcriptional regulator</fullName>
    </submittedName>
</protein>